<dbReference type="Proteomes" id="UP001478862">
    <property type="component" value="Unassembled WGS sequence"/>
</dbReference>
<dbReference type="SUPFAM" id="SSF53720">
    <property type="entry name" value="ALDH-like"/>
    <property type="match status" value="1"/>
</dbReference>
<name>A0ABV1MLQ4_9BACI</name>
<sequence>METYKFSAEEAKRNVGEIIPMDAAKTGAGRFGYTQKEPIGVVGAITPFNFPMNIVAHKLGTAIAEGNSVILKPATQTLLSLSL</sequence>
<gene>
    <name evidence="4" type="ORF">ABNX05_02310</name>
</gene>
<dbReference type="InterPro" id="IPR051020">
    <property type="entry name" value="ALDH-related_metabolic_enz"/>
</dbReference>
<evidence type="ECO:0000313" key="5">
    <source>
        <dbReference type="Proteomes" id="UP001478862"/>
    </source>
</evidence>
<evidence type="ECO:0000259" key="3">
    <source>
        <dbReference type="Pfam" id="PF00171"/>
    </source>
</evidence>
<protein>
    <submittedName>
        <fullName evidence="4">Aldehyde dehydrogenase family protein</fullName>
    </submittedName>
</protein>
<dbReference type="Gene3D" id="3.40.605.10">
    <property type="entry name" value="Aldehyde Dehydrogenase, Chain A, domain 1"/>
    <property type="match status" value="1"/>
</dbReference>
<keyword evidence="2" id="KW-0560">Oxidoreductase</keyword>
<evidence type="ECO:0000256" key="2">
    <source>
        <dbReference type="ARBA" id="ARBA00023002"/>
    </source>
</evidence>
<dbReference type="PANTHER" id="PTHR42991">
    <property type="entry name" value="ALDEHYDE DEHYDROGENASE"/>
    <property type="match status" value="1"/>
</dbReference>
<dbReference type="Pfam" id="PF00171">
    <property type="entry name" value="Aldedh"/>
    <property type="match status" value="1"/>
</dbReference>
<feature type="domain" description="Aldehyde dehydrogenase" evidence="3">
    <location>
        <begin position="2"/>
        <end position="80"/>
    </location>
</feature>
<reference evidence="4 5" key="1">
    <citation type="submission" date="2024-06" db="EMBL/GenBank/DDBJ databases">
        <title>Lysinibacillus zambalefons sp. nov., a Novel Firmicute Isolated from the Poon Bato Zambales Hyperalkaline Spring.</title>
        <authorList>
            <person name="Aja J.A."/>
            <person name="Lazaro J.E.H."/>
            <person name="Llorin L.D."/>
            <person name="Lim K.R."/>
            <person name="Teodosio J."/>
            <person name="Dalisay D.S."/>
        </authorList>
    </citation>
    <scope>NUCLEOTIDE SEQUENCE [LARGE SCALE GENOMIC DNA]</scope>
    <source>
        <strain evidence="4 5">M3</strain>
    </source>
</reference>
<dbReference type="EMBL" id="JBEGDG010000001">
    <property type="protein sequence ID" value="MEQ6353443.1"/>
    <property type="molecule type" value="Genomic_DNA"/>
</dbReference>
<dbReference type="InterPro" id="IPR016162">
    <property type="entry name" value="Ald_DH_N"/>
</dbReference>
<evidence type="ECO:0000256" key="1">
    <source>
        <dbReference type="ARBA" id="ARBA00009986"/>
    </source>
</evidence>
<accession>A0ABV1MLQ4</accession>
<comment type="similarity">
    <text evidence="1">Belongs to the aldehyde dehydrogenase family.</text>
</comment>
<dbReference type="InterPro" id="IPR016161">
    <property type="entry name" value="Ald_DH/histidinol_DH"/>
</dbReference>
<comment type="caution">
    <text evidence="4">The sequence shown here is derived from an EMBL/GenBank/DDBJ whole genome shotgun (WGS) entry which is preliminary data.</text>
</comment>
<keyword evidence="5" id="KW-1185">Reference proteome</keyword>
<proteinExistence type="inferred from homology"/>
<dbReference type="InterPro" id="IPR015590">
    <property type="entry name" value="Aldehyde_DH_dom"/>
</dbReference>
<dbReference type="PANTHER" id="PTHR42991:SF1">
    <property type="entry name" value="ALDEHYDE DEHYDROGENASE"/>
    <property type="match status" value="1"/>
</dbReference>
<organism evidence="4 5">
    <name type="scientific">Lysinibacillus zambalensis</name>
    <dbReference type="NCBI Taxonomy" id="3160866"/>
    <lineage>
        <taxon>Bacteria</taxon>
        <taxon>Bacillati</taxon>
        <taxon>Bacillota</taxon>
        <taxon>Bacilli</taxon>
        <taxon>Bacillales</taxon>
        <taxon>Bacillaceae</taxon>
        <taxon>Lysinibacillus</taxon>
    </lineage>
</organism>
<evidence type="ECO:0000313" key="4">
    <source>
        <dbReference type="EMBL" id="MEQ6353443.1"/>
    </source>
</evidence>